<dbReference type="EMBL" id="MU274901">
    <property type="protein sequence ID" value="KAI0094039.1"/>
    <property type="molecule type" value="Genomic_DNA"/>
</dbReference>
<protein>
    <submittedName>
        <fullName evidence="1">Uncharacterized protein</fullName>
    </submittedName>
</protein>
<accession>A0ACB8UI94</accession>
<reference evidence="1" key="1">
    <citation type="journal article" date="2021" name="Environ. Microbiol.">
        <title>Gene family expansions and transcriptome signatures uncover fungal adaptations to wood decay.</title>
        <authorList>
            <person name="Hage H."/>
            <person name="Miyauchi S."/>
            <person name="Viragh M."/>
            <person name="Drula E."/>
            <person name="Min B."/>
            <person name="Chaduli D."/>
            <person name="Navarro D."/>
            <person name="Favel A."/>
            <person name="Norest M."/>
            <person name="Lesage-Meessen L."/>
            <person name="Balint B."/>
            <person name="Merenyi Z."/>
            <person name="de Eugenio L."/>
            <person name="Morin E."/>
            <person name="Martinez A.T."/>
            <person name="Baldrian P."/>
            <person name="Stursova M."/>
            <person name="Martinez M.J."/>
            <person name="Novotny C."/>
            <person name="Magnuson J.K."/>
            <person name="Spatafora J.W."/>
            <person name="Maurice S."/>
            <person name="Pangilinan J."/>
            <person name="Andreopoulos W."/>
            <person name="LaButti K."/>
            <person name="Hundley H."/>
            <person name="Na H."/>
            <person name="Kuo A."/>
            <person name="Barry K."/>
            <person name="Lipzen A."/>
            <person name="Henrissat B."/>
            <person name="Riley R."/>
            <person name="Ahrendt S."/>
            <person name="Nagy L.G."/>
            <person name="Grigoriev I.V."/>
            <person name="Martin F."/>
            <person name="Rosso M.N."/>
        </authorList>
    </citation>
    <scope>NUCLEOTIDE SEQUENCE</scope>
    <source>
        <strain evidence="1">CBS 384.51</strain>
    </source>
</reference>
<comment type="caution">
    <text evidence="1">The sequence shown here is derived from an EMBL/GenBank/DDBJ whole genome shotgun (WGS) entry which is preliminary data.</text>
</comment>
<name>A0ACB8UI94_9APHY</name>
<evidence type="ECO:0000313" key="2">
    <source>
        <dbReference type="Proteomes" id="UP001055072"/>
    </source>
</evidence>
<dbReference type="Proteomes" id="UP001055072">
    <property type="component" value="Unassembled WGS sequence"/>
</dbReference>
<proteinExistence type="predicted"/>
<gene>
    <name evidence="1" type="ORF">BDY19DRAFT_294417</name>
</gene>
<evidence type="ECO:0000313" key="1">
    <source>
        <dbReference type="EMBL" id="KAI0094039.1"/>
    </source>
</evidence>
<sequence>MDVDEQNPTSSPQTVAHWPACPVTDPKERPGDQFYEEITLPHWNHESYPHTGVTVHVSNTFGLSFKADNVPPNIIILSLDSTFFLAHCHKLLTSSNNNFGCLISPTYGAVCNNVDVDALELCLPESASVLNLLLCTVYGFTCEQYLPPFESLLDALEALKKYGFSLPRYLLPGLPLYNAFLDHVPLHPLETYAIAAENDLEDLAVVSSSYTLDSTVHSIPDGPIPRIGFIYFQRLYKLHDTRMKTLRGLFNVELLPHTAKPYCSPWNRHVTSKAFLFAGMQIYYNATPGMPGLDIVRTMADLSSALSCPDCKQSVDTRTAQIVRDWVSLKRTV</sequence>
<organism evidence="1 2">
    <name type="scientific">Irpex rosettiformis</name>
    <dbReference type="NCBI Taxonomy" id="378272"/>
    <lineage>
        <taxon>Eukaryota</taxon>
        <taxon>Fungi</taxon>
        <taxon>Dikarya</taxon>
        <taxon>Basidiomycota</taxon>
        <taxon>Agaricomycotina</taxon>
        <taxon>Agaricomycetes</taxon>
        <taxon>Polyporales</taxon>
        <taxon>Irpicaceae</taxon>
        <taxon>Irpex</taxon>
    </lineage>
</organism>
<keyword evidence="2" id="KW-1185">Reference proteome</keyword>